<protein>
    <submittedName>
        <fullName evidence="3">Uncharacterized protein</fullName>
    </submittedName>
</protein>
<accession>A0A0F8WHT4</accession>
<keyword evidence="2" id="KW-1277">Toxin-antitoxin system</keyword>
<dbReference type="GO" id="GO:0006355">
    <property type="term" value="P:regulation of DNA-templated transcription"/>
    <property type="evidence" value="ECO:0007669"/>
    <property type="project" value="InterPro"/>
</dbReference>
<dbReference type="InterPro" id="IPR007337">
    <property type="entry name" value="RelB/DinJ"/>
</dbReference>
<evidence type="ECO:0000256" key="1">
    <source>
        <dbReference type="ARBA" id="ARBA00010562"/>
    </source>
</evidence>
<comment type="caution">
    <text evidence="3">The sequence shown here is derived from an EMBL/GenBank/DDBJ whole genome shotgun (WGS) entry which is preliminary data.</text>
</comment>
<comment type="similarity">
    <text evidence="1">Belongs to the RelB/DinJ antitoxin family.</text>
</comment>
<name>A0A0F8WHT4_9ZZZZ</name>
<dbReference type="InterPro" id="IPR013321">
    <property type="entry name" value="Arc_rbn_hlx_hlx"/>
</dbReference>
<dbReference type="PANTHER" id="PTHR38781:SF1">
    <property type="entry name" value="ANTITOXIN DINJ-RELATED"/>
    <property type="match status" value="1"/>
</dbReference>
<evidence type="ECO:0000256" key="2">
    <source>
        <dbReference type="ARBA" id="ARBA00022649"/>
    </source>
</evidence>
<evidence type="ECO:0000313" key="3">
    <source>
        <dbReference type="EMBL" id="KKK56173.1"/>
    </source>
</evidence>
<reference evidence="3" key="1">
    <citation type="journal article" date="2015" name="Nature">
        <title>Complex archaea that bridge the gap between prokaryotes and eukaryotes.</title>
        <authorList>
            <person name="Spang A."/>
            <person name="Saw J.H."/>
            <person name="Jorgensen S.L."/>
            <person name="Zaremba-Niedzwiedzka K."/>
            <person name="Martijn J."/>
            <person name="Lind A.E."/>
            <person name="van Eijk R."/>
            <person name="Schleper C."/>
            <person name="Guy L."/>
            <person name="Ettema T.J."/>
        </authorList>
    </citation>
    <scope>NUCLEOTIDE SEQUENCE</scope>
</reference>
<gene>
    <name evidence="3" type="ORF">LCGC14_3067200</name>
</gene>
<dbReference type="NCBIfam" id="TIGR02384">
    <property type="entry name" value="RelB_DinJ"/>
    <property type="match status" value="1"/>
</dbReference>
<proteinExistence type="inferred from homology"/>
<dbReference type="Pfam" id="PF04221">
    <property type="entry name" value="RelB"/>
    <property type="match status" value="1"/>
</dbReference>
<dbReference type="GO" id="GO:0006351">
    <property type="term" value="P:DNA-templated transcription"/>
    <property type="evidence" value="ECO:0007669"/>
    <property type="project" value="TreeGrafter"/>
</dbReference>
<sequence length="115" mass="13090">MVIYIAIVARMGYTKTKTFFTTKENKIMRKVKTSTVRARINPSLKKDAESLFEKLGLSTTEAITIFYKQVKLRNGLPFNVVVPNKVTRKVLKDTDAGKNLVRCEDAEDMFNKLGI</sequence>
<dbReference type="Gene3D" id="1.10.1220.10">
    <property type="entry name" value="Met repressor-like"/>
    <property type="match status" value="1"/>
</dbReference>
<dbReference type="AlphaFoldDB" id="A0A0F8WHT4"/>
<dbReference type="PANTHER" id="PTHR38781">
    <property type="entry name" value="ANTITOXIN DINJ-RELATED"/>
    <property type="match status" value="1"/>
</dbReference>
<dbReference type="EMBL" id="LAZR01065124">
    <property type="protein sequence ID" value="KKK56173.1"/>
    <property type="molecule type" value="Genomic_DNA"/>
</dbReference>
<organism evidence="3">
    <name type="scientific">marine sediment metagenome</name>
    <dbReference type="NCBI Taxonomy" id="412755"/>
    <lineage>
        <taxon>unclassified sequences</taxon>
        <taxon>metagenomes</taxon>
        <taxon>ecological metagenomes</taxon>
    </lineage>
</organism>